<reference evidence="6" key="1">
    <citation type="submission" date="2019-03" db="EMBL/GenBank/DDBJ databases">
        <title>Aquabacterium pictum sp.nov., the first bacteriochlorophyll a-containing freshwater bacterium in the genus Aquabacterium of the class Betaproteobacteria.</title>
        <authorList>
            <person name="Hirose S."/>
            <person name="Tank M."/>
            <person name="Hara E."/>
            <person name="Tamaki H."/>
            <person name="Takaichi S."/>
            <person name="Haruta S."/>
            <person name="Hanada S."/>
        </authorList>
    </citation>
    <scope>NUCLEOTIDE SEQUENCE [LARGE SCALE GENOMIC DNA]</scope>
    <source>
        <strain evidence="6">W35</strain>
    </source>
</reference>
<sequence>MAAPDLQAAARVLGAELDWLVQVIGWRFQAYFHNGVHNSVHNGGQAGEPGPGLPAAPPLQAAASAWSDLLLRQQATPAERLALALALAPHLRPQALDVFFTRNQTFDKPFAEFGGTATGEGAGTAACFQPSGQTLAFLLAGDDLAARLALLPLFGPGHWLARQDLLRLAPAEPGAPVLRGALQLQPAALALLGAGAGAAPALGAAFPARQVHTTLGWDDLVLHPGTAAQLDEIQSWLRHGHTLLHDWGMAAKLRPGLRALFHGPPGTGKTLTAALLGQAAGRAVWQIDLSLVVSKYIGETEKNLSRVFDVAEQHGWLLFFDEADALFGKRSDTRDAHDRYANQEVAWLLQRIEGFSGIAILASNQKDNLDPAFTRRFEAVVHFPLPRADERLRLWQQSLPAAVQLDAAISLPQIAARHALAGAEIVNCVRAACLLALEAGGNRITEAMLQRAIRRELAKDGREH</sequence>
<dbReference type="InterPro" id="IPR027417">
    <property type="entry name" value="P-loop_NTPase"/>
</dbReference>
<dbReference type="CDD" id="cd19481">
    <property type="entry name" value="RecA-like_protease"/>
    <property type="match status" value="1"/>
</dbReference>
<dbReference type="GO" id="GO:0016887">
    <property type="term" value="F:ATP hydrolysis activity"/>
    <property type="evidence" value="ECO:0007669"/>
    <property type="project" value="InterPro"/>
</dbReference>
<protein>
    <recommendedName>
        <fullName evidence="4">AAA+ ATPase domain-containing protein</fullName>
    </recommendedName>
</protein>
<organism evidence="5 6">
    <name type="scientific">Pseudaquabacterium pictum</name>
    <dbReference type="NCBI Taxonomy" id="2315236"/>
    <lineage>
        <taxon>Bacteria</taxon>
        <taxon>Pseudomonadati</taxon>
        <taxon>Pseudomonadota</taxon>
        <taxon>Betaproteobacteria</taxon>
        <taxon>Burkholderiales</taxon>
        <taxon>Sphaerotilaceae</taxon>
        <taxon>Pseudaquabacterium</taxon>
    </lineage>
</organism>
<dbReference type="InterPro" id="IPR050221">
    <property type="entry name" value="26S_Proteasome_ATPase"/>
</dbReference>
<evidence type="ECO:0000259" key="4">
    <source>
        <dbReference type="SMART" id="SM00382"/>
    </source>
</evidence>
<dbReference type="InterPro" id="IPR003593">
    <property type="entry name" value="AAA+_ATPase"/>
</dbReference>
<dbReference type="AlphaFoldDB" id="A0A480AKN6"/>
<dbReference type="PANTHER" id="PTHR23073">
    <property type="entry name" value="26S PROTEASOME REGULATORY SUBUNIT"/>
    <property type="match status" value="1"/>
</dbReference>
<dbReference type="Proteomes" id="UP000301751">
    <property type="component" value="Unassembled WGS sequence"/>
</dbReference>
<name>A0A480AKN6_9BURK</name>
<dbReference type="SUPFAM" id="SSF52540">
    <property type="entry name" value="P-loop containing nucleoside triphosphate hydrolases"/>
    <property type="match status" value="1"/>
</dbReference>
<proteinExistence type="inferred from homology"/>
<gene>
    <name evidence="5" type="ORF">AQPW35_00180</name>
</gene>
<dbReference type="Pfam" id="PF00004">
    <property type="entry name" value="AAA"/>
    <property type="match status" value="1"/>
</dbReference>
<evidence type="ECO:0000256" key="3">
    <source>
        <dbReference type="ARBA" id="ARBA00022840"/>
    </source>
</evidence>
<comment type="caution">
    <text evidence="5">The sequence shown here is derived from an EMBL/GenBank/DDBJ whole genome shotgun (WGS) entry which is preliminary data.</text>
</comment>
<keyword evidence="3" id="KW-0067">ATP-binding</keyword>
<dbReference type="GO" id="GO:0005524">
    <property type="term" value="F:ATP binding"/>
    <property type="evidence" value="ECO:0007669"/>
    <property type="project" value="UniProtKB-KW"/>
</dbReference>
<feature type="domain" description="AAA+ ATPase" evidence="4">
    <location>
        <begin position="255"/>
        <end position="387"/>
    </location>
</feature>
<evidence type="ECO:0000256" key="2">
    <source>
        <dbReference type="ARBA" id="ARBA00022741"/>
    </source>
</evidence>
<keyword evidence="6" id="KW-1185">Reference proteome</keyword>
<evidence type="ECO:0000256" key="1">
    <source>
        <dbReference type="ARBA" id="ARBA00006914"/>
    </source>
</evidence>
<evidence type="ECO:0000313" key="6">
    <source>
        <dbReference type="Proteomes" id="UP000301751"/>
    </source>
</evidence>
<accession>A0A480AKN6</accession>
<dbReference type="SMART" id="SM00382">
    <property type="entry name" value="AAA"/>
    <property type="match status" value="1"/>
</dbReference>
<dbReference type="InterPro" id="IPR003959">
    <property type="entry name" value="ATPase_AAA_core"/>
</dbReference>
<dbReference type="EMBL" id="BJCL01000001">
    <property type="protein sequence ID" value="GCL60937.1"/>
    <property type="molecule type" value="Genomic_DNA"/>
</dbReference>
<dbReference type="OrthoDB" id="9802352at2"/>
<evidence type="ECO:0000313" key="5">
    <source>
        <dbReference type="EMBL" id="GCL60937.1"/>
    </source>
</evidence>
<keyword evidence="2" id="KW-0547">Nucleotide-binding</keyword>
<dbReference type="RefSeq" id="WP_137730731.1">
    <property type="nucleotide sequence ID" value="NZ_BJCL01000001.1"/>
</dbReference>
<dbReference type="Gene3D" id="3.40.50.300">
    <property type="entry name" value="P-loop containing nucleotide triphosphate hydrolases"/>
    <property type="match status" value="1"/>
</dbReference>
<comment type="similarity">
    <text evidence="1">Belongs to the AAA ATPase family.</text>
</comment>